<keyword evidence="4" id="KW-1185">Reference proteome</keyword>
<dbReference type="PANTHER" id="PTHR42924">
    <property type="entry name" value="EXONUCLEASE"/>
    <property type="match status" value="1"/>
</dbReference>
<dbReference type="OrthoDB" id="9804333at2"/>
<evidence type="ECO:0000259" key="1">
    <source>
        <dbReference type="SMART" id="SM00481"/>
    </source>
</evidence>
<dbReference type="InterPro" id="IPR004013">
    <property type="entry name" value="PHP_dom"/>
</dbReference>
<reference evidence="3 5" key="2">
    <citation type="submission" date="2018-08" db="EMBL/GenBank/DDBJ databases">
        <title>Genome of Clostridium chromiireducens C1, DSM12136.</title>
        <authorList>
            <person name="Xing M."/>
            <person name="Wei Y."/>
            <person name="Ang E.L."/>
            <person name="Zhao H."/>
            <person name="Zhang Y."/>
        </authorList>
    </citation>
    <scope>NUCLEOTIDE SEQUENCE [LARGE SCALE GENOMIC DNA]</scope>
    <source>
        <strain evidence="3 5">C1</strain>
    </source>
</reference>
<dbReference type="SUPFAM" id="SSF89550">
    <property type="entry name" value="PHP domain-like"/>
    <property type="match status" value="1"/>
</dbReference>
<dbReference type="Gene3D" id="3.20.20.140">
    <property type="entry name" value="Metal-dependent hydrolases"/>
    <property type="match status" value="1"/>
</dbReference>
<dbReference type="InterPro" id="IPR052018">
    <property type="entry name" value="PHP_domain"/>
</dbReference>
<evidence type="ECO:0000313" key="3">
    <source>
        <dbReference type="EMBL" id="RII35805.1"/>
    </source>
</evidence>
<feature type="domain" description="Polymerase/histidinol phosphatase N-terminal" evidence="1">
    <location>
        <begin position="2"/>
        <end position="69"/>
    </location>
</feature>
<reference evidence="2 4" key="1">
    <citation type="submission" date="2017-03" db="EMBL/GenBank/DDBJ databases">
        <title>Genome sequence of Clostridium chromiireducens DSM 23318.</title>
        <authorList>
            <person name="Poehlein A."/>
            <person name="Daniel R."/>
        </authorList>
    </citation>
    <scope>NUCLEOTIDE SEQUENCE [LARGE SCALE GENOMIC DNA]</scope>
    <source>
        <strain evidence="2 4">DSM 23318</strain>
    </source>
</reference>
<gene>
    <name evidence="2" type="ORF">CLCHR_07700</name>
    <name evidence="3" type="ORF">D2A34_00080</name>
</gene>
<dbReference type="Pfam" id="PF02811">
    <property type="entry name" value="PHP"/>
    <property type="match status" value="1"/>
</dbReference>
<dbReference type="InterPro" id="IPR003141">
    <property type="entry name" value="Pol/His_phosphatase_N"/>
</dbReference>
<evidence type="ECO:0000313" key="4">
    <source>
        <dbReference type="Proteomes" id="UP000191056"/>
    </source>
</evidence>
<dbReference type="STRING" id="225345.CLCHR_07700"/>
<dbReference type="Proteomes" id="UP000265930">
    <property type="component" value="Unassembled WGS sequence"/>
</dbReference>
<name>A0A1V4IZW9_9CLOT</name>
<organism evidence="2 4">
    <name type="scientific">Clostridium chromiireducens</name>
    <dbReference type="NCBI Taxonomy" id="225345"/>
    <lineage>
        <taxon>Bacteria</taxon>
        <taxon>Bacillati</taxon>
        <taxon>Bacillota</taxon>
        <taxon>Clostridia</taxon>
        <taxon>Eubacteriales</taxon>
        <taxon>Clostridiaceae</taxon>
        <taxon>Clostridium</taxon>
    </lineage>
</organism>
<evidence type="ECO:0000313" key="5">
    <source>
        <dbReference type="Proteomes" id="UP000265930"/>
    </source>
</evidence>
<dbReference type="GO" id="GO:0004534">
    <property type="term" value="F:5'-3' RNA exonuclease activity"/>
    <property type="evidence" value="ECO:0007669"/>
    <property type="project" value="TreeGrafter"/>
</dbReference>
<dbReference type="EMBL" id="MZGT01000008">
    <property type="protein sequence ID" value="OPJ65380.1"/>
    <property type="molecule type" value="Genomic_DNA"/>
</dbReference>
<dbReference type="SMART" id="SM00481">
    <property type="entry name" value="POLIIIAc"/>
    <property type="match status" value="1"/>
</dbReference>
<comment type="caution">
    <text evidence="2">The sequence shown here is derived from an EMBL/GenBank/DDBJ whole genome shotgun (WGS) entry which is preliminary data.</text>
</comment>
<dbReference type="InterPro" id="IPR016195">
    <property type="entry name" value="Pol/histidinol_Pase-like"/>
</dbReference>
<protein>
    <submittedName>
        <fullName evidence="3">PHP domain-containing protein</fullName>
    </submittedName>
</protein>
<dbReference type="PANTHER" id="PTHR42924:SF3">
    <property type="entry name" value="POLYMERASE_HISTIDINOL PHOSPHATASE N-TERMINAL DOMAIN-CONTAINING PROTEIN"/>
    <property type="match status" value="1"/>
</dbReference>
<dbReference type="GO" id="GO:0035312">
    <property type="term" value="F:5'-3' DNA exonuclease activity"/>
    <property type="evidence" value="ECO:0007669"/>
    <property type="project" value="TreeGrafter"/>
</dbReference>
<dbReference type="EMBL" id="QXDJ01000001">
    <property type="protein sequence ID" value="RII35805.1"/>
    <property type="molecule type" value="Genomic_DNA"/>
</dbReference>
<sequence>MIDLHIHTTSSDGSDEPKDILIMAQKLKLKYISITDHDSVNAYEKLKDIKVSDYFNGNIIPGCEFSVVHNGKPIEVLGYGLDLDMINSMGIVSDEKFLERENTYLKKIMEVCRNLNIKYSNDLSITGKYFATQMIHADLRKYPENEKHFTKEIWESLNAFYRTCVNNPDSPFFLDQMKSYPTVPEIADTIKKAGGKSFLAHLYGYFADDHREFLDSIISLNELDGIECYHSLHSIDKTKCLLDYCDENNLYKSGGSDYHGKLKPNVKLGESISDGKIPYEILEPWLPNKMYFDR</sequence>
<proteinExistence type="predicted"/>
<dbReference type="Proteomes" id="UP000191056">
    <property type="component" value="Unassembled WGS sequence"/>
</dbReference>
<evidence type="ECO:0000313" key="2">
    <source>
        <dbReference type="EMBL" id="OPJ65380.1"/>
    </source>
</evidence>
<dbReference type="CDD" id="cd07438">
    <property type="entry name" value="PHP_HisPPase_AMP"/>
    <property type="match status" value="1"/>
</dbReference>
<dbReference type="RefSeq" id="WP_079438366.1">
    <property type="nucleotide sequence ID" value="NZ_MZGT01000008.1"/>
</dbReference>
<accession>A0A1V4IZW9</accession>
<dbReference type="AlphaFoldDB" id="A0A1V4IZW9"/>
<dbReference type="Gene3D" id="1.10.150.650">
    <property type="match status" value="1"/>
</dbReference>